<keyword evidence="1" id="KW-0560">Oxidoreductase</keyword>
<dbReference type="Gene3D" id="3.20.20.70">
    <property type="entry name" value="Aldolase class I"/>
    <property type="match status" value="1"/>
</dbReference>
<evidence type="ECO:0000313" key="1">
    <source>
        <dbReference type="EMBL" id="VAW09061.1"/>
    </source>
</evidence>
<dbReference type="Pfam" id="PF03060">
    <property type="entry name" value="NMO"/>
    <property type="match status" value="1"/>
</dbReference>
<dbReference type="AlphaFoldDB" id="A0A3B0SRR7"/>
<dbReference type="GO" id="GO:0004318">
    <property type="term" value="F:enoyl-[acyl-carrier-protein] reductase (NADH) activity"/>
    <property type="evidence" value="ECO:0007669"/>
    <property type="project" value="UniProtKB-EC"/>
</dbReference>
<dbReference type="EMBL" id="UOEK01000519">
    <property type="protein sequence ID" value="VAW09061.1"/>
    <property type="molecule type" value="Genomic_DNA"/>
</dbReference>
<sequence>MGVAVSDWTLAKAVAQQGQLGVVSGTALDIVLARRLELGDLDGSSRRALAAFPIPGVADRILDKYYIEGGKTETERFTQKPMVSHRPSQTLNELLVASNFVEVWLAKEGHTGVIGINYLEKLQPPTLASIYGSMLAEVDYVLMGAGIPRAIPGILDKFSIGEPAEMRLDVKGAERDDDFVMSFDPAAIAKGRIVELKRPKFLAIITSDVLAKMLATKASGYVDGFIVEMPSAGGHNAPPRGKMQLTEVGEPIYGERDVPNFEKIAAIGRPFWLAGGFATADGLRDAQAVGAVGVQIGTAFAYCEESGFPSELKMRVLAMSRAGDAHVKTDALASPTGFPFKVLQLEQTLSDEAAYLKRKRVCDLGYLRTAYKRENGKIGWRCPSEPIDEFLEKGGTIEETVGRKCVCNALCATIGLAQIQADGSVEGDLVTSGDDVATIARFLPEGAATYSAAHVIATILGEEASDAGATHSARSIV</sequence>
<reference evidence="1" key="1">
    <citation type="submission" date="2018-06" db="EMBL/GenBank/DDBJ databases">
        <authorList>
            <person name="Zhirakovskaya E."/>
        </authorList>
    </citation>
    <scope>NUCLEOTIDE SEQUENCE</scope>
</reference>
<gene>
    <name evidence="1" type="ORF">MNBD_ACTINO02-2652</name>
</gene>
<dbReference type="SUPFAM" id="SSF51412">
    <property type="entry name" value="Inosine monophosphate dehydrogenase (IMPDH)"/>
    <property type="match status" value="1"/>
</dbReference>
<protein>
    <submittedName>
        <fullName evidence="1">Enoyl-[acyl-carrier-protein] reductase [FMN]</fullName>
        <ecNumber evidence="1">1.3.1.9</ecNumber>
    </submittedName>
</protein>
<dbReference type="InterPro" id="IPR013785">
    <property type="entry name" value="Aldolase_TIM"/>
</dbReference>
<dbReference type="PANTHER" id="PTHR32332">
    <property type="entry name" value="2-NITROPROPANE DIOXYGENASE"/>
    <property type="match status" value="1"/>
</dbReference>
<proteinExistence type="predicted"/>
<dbReference type="PANTHER" id="PTHR32332:SF33">
    <property type="entry name" value="NITRONATE MONOOXYGENASE DOMAIN-CONTAINING PROTEIN"/>
    <property type="match status" value="1"/>
</dbReference>
<accession>A0A3B0SRR7</accession>
<name>A0A3B0SRR7_9ZZZZ</name>
<organism evidence="1">
    <name type="scientific">hydrothermal vent metagenome</name>
    <dbReference type="NCBI Taxonomy" id="652676"/>
    <lineage>
        <taxon>unclassified sequences</taxon>
        <taxon>metagenomes</taxon>
        <taxon>ecological metagenomes</taxon>
    </lineage>
</organism>
<dbReference type="EC" id="1.3.1.9" evidence="1"/>